<reference evidence="2" key="1">
    <citation type="submission" date="2022-11" db="UniProtKB">
        <authorList>
            <consortium name="WormBaseParasite"/>
        </authorList>
    </citation>
    <scope>IDENTIFICATION</scope>
</reference>
<organism evidence="1 2">
    <name type="scientific">Ditylenchus dipsaci</name>
    <dbReference type="NCBI Taxonomy" id="166011"/>
    <lineage>
        <taxon>Eukaryota</taxon>
        <taxon>Metazoa</taxon>
        <taxon>Ecdysozoa</taxon>
        <taxon>Nematoda</taxon>
        <taxon>Chromadorea</taxon>
        <taxon>Rhabditida</taxon>
        <taxon>Tylenchina</taxon>
        <taxon>Tylenchomorpha</taxon>
        <taxon>Sphaerularioidea</taxon>
        <taxon>Anguinidae</taxon>
        <taxon>Anguininae</taxon>
        <taxon>Ditylenchus</taxon>
    </lineage>
</organism>
<evidence type="ECO:0000313" key="1">
    <source>
        <dbReference type="Proteomes" id="UP000887574"/>
    </source>
</evidence>
<sequence length="87" mass="10136">MLSFRNSDSRVAEHCLSRTATSHPSMISLAKHRCDQVIRKPRVRRGFDVRYSEDLEIAEPSEEKEEISKKTSQFALLHCDCREHYEG</sequence>
<name>A0A915EH92_9BILA</name>
<evidence type="ECO:0000313" key="2">
    <source>
        <dbReference type="WBParaSite" id="jg533"/>
    </source>
</evidence>
<proteinExistence type="predicted"/>
<dbReference type="WBParaSite" id="jg533">
    <property type="protein sequence ID" value="jg533"/>
    <property type="gene ID" value="jg533"/>
</dbReference>
<protein>
    <submittedName>
        <fullName evidence="2">Uncharacterized protein</fullName>
    </submittedName>
</protein>
<dbReference type="Proteomes" id="UP000887574">
    <property type="component" value="Unplaced"/>
</dbReference>
<keyword evidence="1" id="KW-1185">Reference proteome</keyword>
<accession>A0A915EH92</accession>
<dbReference type="AlphaFoldDB" id="A0A915EH92"/>